<dbReference type="AlphaFoldDB" id="A0A2M8IYB8"/>
<feature type="transmembrane region" description="Helical" evidence="8">
    <location>
        <begin position="221"/>
        <end position="250"/>
    </location>
</feature>
<dbReference type="GO" id="GO:0005886">
    <property type="term" value="C:plasma membrane"/>
    <property type="evidence" value="ECO:0007669"/>
    <property type="project" value="UniProtKB-SubCell"/>
</dbReference>
<evidence type="ECO:0000256" key="5">
    <source>
        <dbReference type="ARBA" id="ARBA00022692"/>
    </source>
</evidence>
<dbReference type="OrthoDB" id="9796260at2"/>
<evidence type="ECO:0000313" key="9">
    <source>
        <dbReference type="EMBL" id="PJE35527.1"/>
    </source>
</evidence>
<comment type="subcellular location">
    <subcellularLocation>
        <location evidence="1">Cell membrane</location>
        <topology evidence="1">Multi-pass membrane protein</topology>
    </subcellularLocation>
</comment>
<gene>
    <name evidence="9" type="ORF">CVM52_16670</name>
</gene>
<keyword evidence="3" id="KW-0813">Transport</keyword>
<dbReference type="PANTHER" id="PTHR30472">
    <property type="entry name" value="FERRIC ENTEROBACTIN TRANSPORT SYSTEM PERMEASE PROTEIN"/>
    <property type="match status" value="1"/>
</dbReference>
<evidence type="ECO:0000256" key="2">
    <source>
        <dbReference type="ARBA" id="ARBA00007935"/>
    </source>
</evidence>
<dbReference type="Gene3D" id="1.10.3470.10">
    <property type="entry name" value="ABC transporter involved in vitamin B12 uptake, BtuC"/>
    <property type="match status" value="1"/>
</dbReference>
<protein>
    <submittedName>
        <fullName evidence="9">Iron ABC transporter permease</fullName>
    </submittedName>
</protein>
<name>A0A2M8IYB8_9RHOB</name>
<accession>A0A2M8IYB8</accession>
<keyword evidence="6 8" id="KW-1133">Transmembrane helix</keyword>
<dbReference type="Pfam" id="PF01032">
    <property type="entry name" value="FecCD"/>
    <property type="match status" value="1"/>
</dbReference>
<evidence type="ECO:0000256" key="3">
    <source>
        <dbReference type="ARBA" id="ARBA00022448"/>
    </source>
</evidence>
<sequence length="313" mass="33036">MRLSLLAAAGGFYLAAAGLFLTLGARGDWGFILAFRGEKLLALTVVAAAVAVSTIVFQTITGNRILTPAIMGFDALYVLIQSVLVLTFGGAGFAALQGAPLFALETLIMIGVATLLFGLMLRRSADLHRLVLTGIVLGILLRSLNALVARLIDPSEYSYVIANSYARFSSIDSDLLWITTGVTMAVAGLILAMARRLDVIALGRDSAMVLGVEHRRAAQGLMVLVTLLVAVSTALVGPIVFFGLLVSAIAHQLAGTWRHATLLPLAALIAAGLLVLCQALFERVLQLQSTVTVVIEGVGGLVFILLLFRRARA</sequence>
<reference evidence="9 10" key="1">
    <citation type="journal article" date="2018" name="Int. J. Syst. Evol. Microbiol.">
        <title>Pseudooceanicola lipolyticus sp. nov., a marine alphaproteobacterium, reclassification of Oceanicola flagellatus as Pseudooceanicola flagellatus comb. nov. and emended description of the genus Pseudooceanicola.</title>
        <authorList>
            <person name="Huang M.-M."/>
            <person name="Guo L.-L."/>
            <person name="Wu Y.-H."/>
            <person name="Lai Q.-L."/>
            <person name="Shao Z.-Z."/>
            <person name="Wang C.-S."/>
            <person name="Wu M."/>
            <person name="Xu X.-W."/>
        </authorList>
    </citation>
    <scope>NUCLEOTIDE SEQUENCE [LARGE SCALE GENOMIC DNA]</scope>
    <source>
        <strain evidence="9 10">157</strain>
    </source>
</reference>
<feature type="transmembrane region" description="Helical" evidence="8">
    <location>
        <begin position="130"/>
        <end position="152"/>
    </location>
</feature>
<keyword evidence="5 8" id="KW-0812">Transmembrane</keyword>
<evidence type="ECO:0000256" key="7">
    <source>
        <dbReference type="ARBA" id="ARBA00023136"/>
    </source>
</evidence>
<dbReference type="InterPro" id="IPR000522">
    <property type="entry name" value="ABC_transptr_permease_BtuC"/>
</dbReference>
<dbReference type="GO" id="GO:0033214">
    <property type="term" value="P:siderophore-iron import into cell"/>
    <property type="evidence" value="ECO:0007669"/>
    <property type="project" value="TreeGrafter"/>
</dbReference>
<feature type="transmembrane region" description="Helical" evidence="8">
    <location>
        <begin position="175"/>
        <end position="194"/>
    </location>
</feature>
<feature type="transmembrane region" description="Helical" evidence="8">
    <location>
        <begin position="40"/>
        <end position="63"/>
    </location>
</feature>
<comment type="caution">
    <text evidence="9">The sequence shown here is derived from an EMBL/GenBank/DDBJ whole genome shotgun (WGS) entry which is preliminary data.</text>
</comment>
<evidence type="ECO:0000256" key="8">
    <source>
        <dbReference type="SAM" id="Phobius"/>
    </source>
</evidence>
<dbReference type="RefSeq" id="WP_100163602.1">
    <property type="nucleotide sequence ID" value="NZ_PGTB01000086.1"/>
</dbReference>
<comment type="similarity">
    <text evidence="2">Belongs to the binding-protein-dependent transport system permease family. FecCD subfamily.</text>
</comment>
<evidence type="ECO:0000256" key="6">
    <source>
        <dbReference type="ARBA" id="ARBA00022989"/>
    </source>
</evidence>
<feature type="transmembrane region" description="Helical" evidence="8">
    <location>
        <begin position="75"/>
        <end position="96"/>
    </location>
</feature>
<feature type="transmembrane region" description="Helical" evidence="8">
    <location>
        <begin position="293"/>
        <end position="311"/>
    </location>
</feature>
<evidence type="ECO:0000313" key="10">
    <source>
        <dbReference type="Proteomes" id="UP000231553"/>
    </source>
</evidence>
<keyword evidence="7 8" id="KW-0472">Membrane</keyword>
<dbReference type="EMBL" id="PGTB01000086">
    <property type="protein sequence ID" value="PJE35527.1"/>
    <property type="molecule type" value="Genomic_DNA"/>
</dbReference>
<dbReference type="GO" id="GO:0022857">
    <property type="term" value="F:transmembrane transporter activity"/>
    <property type="evidence" value="ECO:0007669"/>
    <property type="project" value="InterPro"/>
</dbReference>
<feature type="transmembrane region" description="Helical" evidence="8">
    <location>
        <begin position="262"/>
        <end position="281"/>
    </location>
</feature>
<keyword evidence="10" id="KW-1185">Reference proteome</keyword>
<keyword evidence="4" id="KW-1003">Cell membrane</keyword>
<proteinExistence type="inferred from homology"/>
<dbReference type="SUPFAM" id="SSF81345">
    <property type="entry name" value="ABC transporter involved in vitamin B12 uptake, BtuC"/>
    <property type="match status" value="1"/>
</dbReference>
<evidence type="ECO:0000256" key="1">
    <source>
        <dbReference type="ARBA" id="ARBA00004651"/>
    </source>
</evidence>
<dbReference type="Proteomes" id="UP000231553">
    <property type="component" value="Unassembled WGS sequence"/>
</dbReference>
<evidence type="ECO:0000256" key="4">
    <source>
        <dbReference type="ARBA" id="ARBA00022475"/>
    </source>
</evidence>
<organism evidence="9 10">
    <name type="scientific">Pseudooceanicola lipolyticus</name>
    <dbReference type="NCBI Taxonomy" id="2029104"/>
    <lineage>
        <taxon>Bacteria</taxon>
        <taxon>Pseudomonadati</taxon>
        <taxon>Pseudomonadota</taxon>
        <taxon>Alphaproteobacteria</taxon>
        <taxon>Rhodobacterales</taxon>
        <taxon>Paracoccaceae</taxon>
        <taxon>Pseudooceanicola</taxon>
    </lineage>
</organism>
<feature type="transmembrane region" description="Helical" evidence="8">
    <location>
        <begin position="102"/>
        <end position="121"/>
    </location>
</feature>
<dbReference type="InterPro" id="IPR037294">
    <property type="entry name" value="ABC_BtuC-like"/>
</dbReference>
<dbReference type="PANTHER" id="PTHR30472:SF19">
    <property type="entry name" value="PETROBACTIN IMPORT SYSTEM PERMEASE PROTEIN YCLO"/>
    <property type="match status" value="1"/>
</dbReference>